<sequence length="226" mass="23202">MDLSGAIGDFGNILAAASAIGTTSFGLVDSTKAFRGGISNAGFGHIKIAVDGFRPALAVVNPDDPFQTMKANWLNGVPKEDQKAIAKSLVRLGITTTTAADLATAAPGVDGTLFATAATKVSAGQDLTEQEINVLGRFDAILDARMDAGFERADQLYRNASKFLAAAISVVLSIAGMTVVQKGVPESFDFFLALLVGLLATPLAPIAKDISSALSTTVAALKSVKG</sequence>
<gene>
    <name evidence="2" type="ORF">Rleg9DRAFT_0496</name>
</gene>
<dbReference type="Proteomes" id="UP000005092">
    <property type="component" value="Unassembled WGS sequence"/>
</dbReference>
<dbReference type="HOGENOM" id="CLU_992660_0_0_5"/>
<dbReference type="AlphaFoldDB" id="I9N1I3"/>
<keyword evidence="1" id="KW-0812">Transmembrane</keyword>
<dbReference type="EMBL" id="JH719382">
    <property type="protein sequence ID" value="EJB01754.1"/>
    <property type="molecule type" value="Genomic_DNA"/>
</dbReference>
<organism evidence="2 3">
    <name type="scientific">Rhizobium leguminosarum bv. trifolii WSM597</name>
    <dbReference type="NCBI Taxonomy" id="754764"/>
    <lineage>
        <taxon>Bacteria</taxon>
        <taxon>Pseudomonadati</taxon>
        <taxon>Pseudomonadota</taxon>
        <taxon>Alphaproteobacteria</taxon>
        <taxon>Hyphomicrobiales</taxon>
        <taxon>Rhizobiaceae</taxon>
        <taxon>Rhizobium/Agrobacterium group</taxon>
        <taxon>Rhizobium</taxon>
    </lineage>
</organism>
<name>I9N1I3_RHILT</name>
<evidence type="ECO:0000256" key="1">
    <source>
        <dbReference type="SAM" id="Phobius"/>
    </source>
</evidence>
<proteinExistence type="predicted"/>
<reference evidence="2 3" key="1">
    <citation type="submission" date="2012-02" db="EMBL/GenBank/DDBJ databases">
        <title>Improved High-Quality Draft Sequence of Rhizobium leguminosarum bv. trifolii WSM597.</title>
        <authorList>
            <consortium name="US DOE Joint Genome Institute"/>
            <person name="Lucas S."/>
            <person name="Han J."/>
            <person name="Lapidus A."/>
            <person name="Cheng J.-F."/>
            <person name="Goodwin L."/>
            <person name="Pitluck S."/>
            <person name="Peters L."/>
            <person name="Ovchinnikova G."/>
            <person name="Held B."/>
            <person name="Detter J.C."/>
            <person name="Han C."/>
            <person name="Tapia R."/>
            <person name="Land M."/>
            <person name="Hauser L."/>
            <person name="Kyrpides N."/>
            <person name="Ivanova N."/>
            <person name="Pagani I."/>
            <person name="Brau L."/>
            <person name="Yates R."/>
            <person name="O'Hara G."/>
            <person name="Rui T."/>
            <person name="Howieson J."/>
            <person name="Reeve W."/>
            <person name="Woyke T."/>
        </authorList>
    </citation>
    <scope>NUCLEOTIDE SEQUENCE [LARGE SCALE GENOMIC DNA]</scope>
    <source>
        <strain evidence="2 3">WSM597</strain>
    </source>
</reference>
<protein>
    <submittedName>
        <fullName evidence="2">Uncharacterized protein</fullName>
    </submittedName>
</protein>
<evidence type="ECO:0000313" key="2">
    <source>
        <dbReference type="EMBL" id="EJB01754.1"/>
    </source>
</evidence>
<accession>I9N1I3</accession>
<feature type="transmembrane region" description="Helical" evidence="1">
    <location>
        <begin position="190"/>
        <end position="207"/>
    </location>
</feature>
<evidence type="ECO:0000313" key="3">
    <source>
        <dbReference type="Proteomes" id="UP000005092"/>
    </source>
</evidence>
<keyword evidence="1" id="KW-0472">Membrane</keyword>
<feature type="transmembrane region" description="Helical" evidence="1">
    <location>
        <begin position="163"/>
        <end position="184"/>
    </location>
</feature>
<keyword evidence="1" id="KW-1133">Transmembrane helix</keyword>